<feature type="domain" description="DUF6533" evidence="2">
    <location>
        <begin position="24"/>
        <end position="66"/>
    </location>
</feature>
<dbReference type="Pfam" id="PF20151">
    <property type="entry name" value="DUF6533"/>
    <property type="match status" value="1"/>
</dbReference>
<keyword evidence="1" id="KW-0472">Membrane</keyword>
<dbReference type="AlphaFoldDB" id="A0A0C9VAP5"/>
<dbReference type="HOGENOM" id="CLU_1366407_0_0_1"/>
<sequence>MSMTAAEVAEYVSGAHIIQLTRMCQMAPYVVMLYDHVLTFDQEVEHIWKRSWTSSTILYLILRYIGGAFGLFSAMGQWSSTLYVTNAVLCDFANIVRPMFESGNVFLYLQGWPASLTVWLVQYILQMRLYVLYGKSKKLLVCMGAAYFGEIIAMSTILLKANLKSSGKSGGHTVSAPHPMPTWTAHSLAPPMGLLKTQSG</sequence>
<organism evidence="3 4">
    <name type="scientific">Hydnomerulius pinastri MD-312</name>
    <dbReference type="NCBI Taxonomy" id="994086"/>
    <lineage>
        <taxon>Eukaryota</taxon>
        <taxon>Fungi</taxon>
        <taxon>Dikarya</taxon>
        <taxon>Basidiomycota</taxon>
        <taxon>Agaricomycotina</taxon>
        <taxon>Agaricomycetes</taxon>
        <taxon>Agaricomycetidae</taxon>
        <taxon>Boletales</taxon>
        <taxon>Boletales incertae sedis</taxon>
        <taxon>Leucogyrophana</taxon>
    </lineage>
</organism>
<reference evidence="3 4" key="1">
    <citation type="submission" date="2014-04" db="EMBL/GenBank/DDBJ databases">
        <title>Evolutionary Origins and Diversification of the Mycorrhizal Mutualists.</title>
        <authorList>
            <consortium name="DOE Joint Genome Institute"/>
            <consortium name="Mycorrhizal Genomics Consortium"/>
            <person name="Kohler A."/>
            <person name="Kuo A."/>
            <person name="Nagy L.G."/>
            <person name="Floudas D."/>
            <person name="Copeland A."/>
            <person name="Barry K.W."/>
            <person name="Cichocki N."/>
            <person name="Veneault-Fourrey C."/>
            <person name="LaButti K."/>
            <person name="Lindquist E.A."/>
            <person name="Lipzen A."/>
            <person name="Lundell T."/>
            <person name="Morin E."/>
            <person name="Murat C."/>
            <person name="Riley R."/>
            <person name="Ohm R."/>
            <person name="Sun H."/>
            <person name="Tunlid A."/>
            <person name="Henrissat B."/>
            <person name="Grigoriev I.V."/>
            <person name="Hibbett D.S."/>
            <person name="Martin F."/>
        </authorList>
    </citation>
    <scope>NUCLEOTIDE SEQUENCE [LARGE SCALE GENOMIC DNA]</scope>
    <source>
        <strain evidence="3 4">MD-312</strain>
    </source>
</reference>
<feature type="transmembrane region" description="Helical" evidence="1">
    <location>
        <begin position="57"/>
        <end position="78"/>
    </location>
</feature>
<dbReference type="InterPro" id="IPR045340">
    <property type="entry name" value="DUF6533"/>
</dbReference>
<dbReference type="OrthoDB" id="3038503at2759"/>
<protein>
    <recommendedName>
        <fullName evidence="2">DUF6533 domain-containing protein</fullName>
    </recommendedName>
</protein>
<dbReference type="EMBL" id="KN839854">
    <property type="protein sequence ID" value="KIJ62704.1"/>
    <property type="molecule type" value="Genomic_DNA"/>
</dbReference>
<gene>
    <name evidence="3" type="ORF">HYDPIDRAFT_30295</name>
</gene>
<dbReference type="Proteomes" id="UP000053820">
    <property type="component" value="Unassembled WGS sequence"/>
</dbReference>
<evidence type="ECO:0000256" key="1">
    <source>
        <dbReference type="SAM" id="Phobius"/>
    </source>
</evidence>
<evidence type="ECO:0000259" key="2">
    <source>
        <dbReference type="Pfam" id="PF20151"/>
    </source>
</evidence>
<accession>A0A0C9VAP5</accession>
<keyword evidence="1" id="KW-1133">Transmembrane helix</keyword>
<name>A0A0C9VAP5_9AGAM</name>
<proteinExistence type="predicted"/>
<evidence type="ECO:0000313" key="3">
    <source>
        <dbReference type="EMBL" id="KIJ62704.1"/>
    </source>
</evidence>
<feature type="transmembrane region" description="Helical" evidence="1">
    <location>
        <begin position="105"/>
        <end position="127"/>
    </location>
</feature>
<keyword evidence="1" id="KW-0812">Transmembrane</keyword>
<keyword evidence="4" id="KW-1185">Reference proteome</keyword>
<evidence type="ECO:0000313" key="4">
    <source>
        <dbReference type="Proteomes" id="UP000053820"/>
    </source>
</evidence>
<feature type="transmembrane region" description="Helical" evidence="1">
    <location>
        <begin position="139"/>
        <end position="159"/>
    </location>
</feature>